<name>A0A0P0YR17_9ENTR</name>
<accession>A0A0P0YR17</accession>
<gene>
    <name evidence="9" type="primary">wcaJ</name>
</gene>
<dbReference type="AlphaFoldDB" id="A0A0P0YR17"/>
<feature type="transmembrane region" description="Helical" evidence="7">
    <location>
        <begin position="46"/>
        <end position="67"/>
    </location>
</feature>
<evidence type="ECO:0000256" key="3">
    <source>
        <dbReference type="ARBA" id="ARBA00022679"/>
    </source>
</evidence>
<feature type="transmembrane region" description="Helical" evidence="7">
    <location>
        <begin position="107"/>
        <end position="128"/>
    </location>
</feature>
<reference evidence="9" key="1">
    <citation type="submission" date="2014-04" db="EMBL/GenBank/DDBJ databases">
        <authorList>
            <person name="Harrison E."/>
        </authorList>
    </citation>
    <scope>NUCLEOTIDE SEQUENCE</scope>
    <source>
        <strain evidence="9">5758</strain>
    </source>
</reference>
<evidence type="ECO:0000256" key="4">
    <source>
        <dbReference type="ARBA" id="ARBA00022692"/>
    </source>
</evidence>
<feature type="transmembrane region" description="Helical" evidence="7">
    <location>
        <begin position="21"/>
        <end position="40"/>
    </location>
</feature>
<evidence type="ECO:0000256" key="1">
    <source>
        <dbReference type="ARBA" id="ARBA00004141"/>
    </source>
</evidence>
<feature type="transmembrane region" description="Helical" evidence="7">
    <location>
        <begin position="79"/>
        <end position="101"/>
    </location>
</feature>
<dbReference type="Pfam" id="PF02397">
    <property type="entry name" value="Bac_transf"/>
    <property type="match status" value="1"/>
</dbReference>
<evidence type="ECO:0000256" key="7">
    <source>
        <dbReference type="SAM" id="Phobius"/>
    </source>
</evidence>
<dbReference type="GO" id="GO:0016020">
    <property type="term" value="C:membrane"/>
    <property type="evidence" value="ECO:0007669"/>
    <property type="project" value="UniProtKB-SubCell"/>
</dbReference>
<comment type="similarity">
    <text evidence="2">Belongs to the bacterial sugar transferase family.</text>
</comment>
<feature type="domain" description="Bacterial sugar transferase" evidence="8">
    <location>
        <begin position="273"/>
        <end position="455"/>
    </location>
</feature>
<dbReference type="InterPro" id="IPR017473">
    <property type="entry name" value="Undecaprenyl-P_gluc_Ptfrase"/>
</dbReference>
<evidence type="ECO:0000256" key="6">
    <source>
        <dbReference type="ARBA" id="ARBA00023136"/>
    </source>
</evidence>
<sequence>MTIHYQRANANASLISMVQRFSDIVLIFASLYAICLLNNVDFEIRYLLFSLIVLVIFQMVGGITDFYRSWRGVKISAELKLILKNWFLSYVLALGIISLFHDFDLNIRVAAIWFIVVTIGFVLCRSLIRVGAGILRRLGYNTRRVAVVGSLPAGINLLKSFAEEPWMGFIVLGYYNSEPLTSVSDINFCGNFDKLIIDARDGKIDRIYIAMNMQEEAKIKKIVQQLTDTTCSVLLIPDIFTFNILQARTEEINGVPVVPLFDTPLSGINMIFKRLEDIIVSTVILLLISPVLLIISVAVKFSSPGPVLFRQLRYGMDGKPIRVWKFRSMRVMENDENVVQATKNDIRVTKVGKFLRSTSLDELPQFFNVWCGQMSVVGPRPHAVAHNEQYRALIQGYMLRHKVKPGITGLAQINGWRGETDTLEKMEKRIEYDLLYIRGWSIWLDLKIIFLTVFKGFINKSAY</sequence>
<dbReference type="NCBIfam" id="NF007518">
    <property type="entry name" value="PRK10124.1"/>
    <property type="match status" value="1"/>
</dbReference>
<comment type="subcellular location">
    <subcellularLocation>
        <location evidence="1">Membrane</location>
        <topology evidence="1">Multi-pass membrane protein</topology>
    </subcellularLocation>
</comment>
<evidence type="ECO:0000313" key="9">
    <source>
        <dbReference type="EMBL" id="BAT23526.1"/>
    </source>
</evidence>
<keyword evidence="4 7" id="KW-0812">Transmembrane</keyword>
<dbReference type="Pfam" id="PF13727">
    <property type="entry name" value="CoA_binding_3"/>
    <property type="match status" value="1"/>
</dbReference>
<evidence type="ECO:0000256" key="2">
    <source>
        <dbReference type="ARBA" id="ARBA00006464"/>
    </source>
</evidence>
<proteinExistence type="inferred from homology"/>
<dbReference type="InterPro" id="IPR003362">
    <property type="entry name" value="Bact_transf"/>
</dbReference>
<keyword evidence="3 9" id="KW-0808">Transferase</keyword>
<feature type="transmembrane region" description="Helical" evidence="7">
    <location>
        <begin position="278"/>
        <end position="299"/>
    </location>
</feature>
<dbReference type="GO" id="GO:0009242">
    <property type="term" value="P:colanic acid biosynthetic process"/>
    <property type="evidence" value="ECO:0007669"/>
    <property type="project" value="TreeGrafter"/>
</dbReference>
<evidence type="ECO:0000256" key="5">
    <source>
        <dbReference type="ARBA" id="ARBA00022989"/>
    </source>
</evidence>
<dbReference type="PANTHER" id="PTHR30576">
    <property type="entry name" value="COLANIC BIOSYNTHESIS UDP-GLUCOSE LIPID CARRIER TRANSFERASE"/>
    <property type="match status" value="1"/>
</dbReference>
<dbReference type="InterPro" id="IPR017475">
    <property type="entry name" value="EPS_sugar_tfrase"/>
</dbReference>
<dbReference type="EMBL" id="AB924566">
    <property type="protein sequence ID" value="BAT23526.1"/>
    <property type="molecule type" value="Genomic_DNA"/>
</dbReference>
<dbReference type="PANTHER" id="PTHR30576:SF21">
    <property type="entry name" value="UDP-GLUCOSE:UNDECAPRENYL-PHOSPHATE GLUCOSE-1-PHOSPHATE TRANSFERASE"/>
    <property type="match status" value="1"/>
</dbReference>
<organism evidence="9">
    <name type="scientific">Klebsiella sp. 5758</name>
    <dbReference type="NCBI Taxonomy" id="1497805"/>
    <lineage>
        <taxon>Bacteria</taxon>
        <taxon>Pseudomonadati</taxon>
        <taxon>Pseudomonadota</taxon>
        <taxon>Gammaproteobacteria</taxon>
        <taxon>Enterobacterales</taxon>
        <taxon>Enterobacteriaceae</taxon>
        <taxon>Klebsiella/Raoultella group</taxon>
        <taxon>Klebsiella</taxon>
    </lineage>
</organism>
<reference evidence="9" key="2">
    <citation type="journal article" date="2015" name="Sci. Rep.">
        <title>Genetic analysis of capsular polysaccharide synthesis gene clusters in 79 capsular types of Klebsiella spp.</title>
        <authorList>
            <person name="Pan Y.J."/>
            <person name="Lin T.L."/>
            <person name="Chen C.T."/>
            <person name="Chen Y.Y."/>
            <person name="Hsieh P.F."/>
            <person name="Hsu C.R."/>
            <person name="Wu M.C."/>
            <person name="Wang J.T."/>
        </authorList>
    </citation>
    <scope>NUCLEOTIDE SEQUENCE</scope>
    <source>
        <strain evidence="9">5758</strain>
    </source>
</reference>
<keyword evidence="6 7" id="KW-0472">Membrane</keyword>
<dbReference type="NCBIfam" id="TIGR03023">
    <property type="entry name" value="WcaJ_sugtrans"/>
    <property type="match status" value="1"/>
</dbReference>
<dbReference type="GO" id="GO:0089702">
    <property type="term" value="F:undecaprenyl-phosphate glucose phosphotransferase activity"/>
    <property type="evidence" value="ECO:0007669"/>
    <property type="project" value="TreeGrafter"/>
</dbReference>
<dbReference type="Gene3D" id="3.40.50.720">
    <property type="entry name" value="NAD(P)-binding Rossmann-like Domain"/>
    <property type="match status" value="1"/>
</dbReference>
<dbReference type="NCBIfam" id="TIGR03025">
    <property type="entry name" value="EPS_sugtrans"/>
    <property type="match status" value="1"/>
</dbReference>
<evidence type="ECO:0000259" key="8">
    <source>
        <dbReference type="Pfam" id="PF02397"/>
    </source>
</evidence>
<keyword evidence="5 7" id="KW-1133">Transmembrane helix</keyword>
<protein>
    <submittedName>
        <fullName evidence="9">Glycosyl transferase</fullName>
    </submittedName>
</protein>